<proteinExistence type="predicted"/>
<name>A0A1G9ZUE7_9FIRM</name>
<gene>
    <name evidence="2" type="ORF">SAMN04488502_11570</name>
</gene>
<dbReference type="Proteomes" id="UP000214880">
    <property type="component" value="Unassembled WGS sequence"/>
</dbReference>
<dbReference type="EMBL" id="FNHB01000015">
    <property type="protein sequence ID" value="SDN24999.1"/>
    <property type="molecule type" value="Genomic_DNA"/>
</dbReference>
<keyword evidence="3" id="KW-1185">Reference proteome</keyword>
<dbReference type="STRING" id="146817.SAMN04488502_11570"/>
<dbReference type="AlphaFoldDB" id="A0A1G9ZUE7"/>
<organism evidence="2 3">
    <name type="scientific">Dendrosporobacter quercicolus</name>
    <dbReference type="NCBI Taxonomy" id="146817"/>
    <lineage>
        <taxon>Bacteria</taxon>
        <taxon>Bacillati</taxon>
        <taxon>Bacillota</taxon>
        <taxon>Negativicutes</taxon>
        <taxon>Selenomonadales</taxon>
        <taxon>Sporomusaceae</taxon>
        <taxon>Dendrosporobacter</taxon>
    </lineage>
</organism>
<keyword evidence="1" id="KW-0175">Coiled coil</keyword>
<dbReference type="OrthoDB" id="3035942at2"/>
<feature type="coiled-coil region" evidence="1">
    <location>
        <begin position="7"/>
        <end position="41"/>
    </location>
</feature>
<evidence type="ECO:0000313" key="3">
    <source>
        <dbReference type="Proteomes" id="UP000214880"/>
    </source>
</evidence>
<evidence type="ECO:0000313" key="2">
    <source>
        <dbReference type="EMBL" id="SDN24999.1"/>
    </source>
</evidence>
<dbReference type="RefSeq" id="WP_092074982.1">
    <property type="nucleotide sequence ID" value="NZ_FNHB01000015.1"/>
</dbReference>
<accession>A0A1G9ZUE7</accession>
<sequence>MDIKTRIETAKANLKRAEQSKTIAETQKAAAEQQREEVVQKMAAEGVTPETIGEEIANLETAITETLTTVEGLIPRV</sequence>
<reference evidence="2 3" key="1">
    <citation type="submission" date="2016-10" db="EMBL/GenBank/DDBJ databases">
        <authorList>
            <person name="de Groot N.N."/>
        </authorList>
    </citation>
    <scope>NUCLEOTIDE SEQUENCE [LARGE SCALE GENOMIC DNA]</scope>
    <source>
        <strain evidence="2 3">DSM 1736</strain>
    </source>
</reference>
<evidence type="ECO:0000256" key="1">
    <source>
        <dbReference type="SAM" id="Coils"/>
    </source>
</evidence>
<protein>
    <submittedName>
        <fullName evidence="2">Uncharacterized protein</fullName>
    </submittedName>
</protein>